<evidence type="ECO:0000313" key="3">
    <source>
        <dbReference type="Proteomes" id="UP000188600"/>
    </source>
</evidence>
<evidence type="ECO:0000313" key="2">
    <source>
        <dbReference type="EMBL" id="ONK30596.1"/>
    </source>
</evidence>
<dbReference type="Proteomes" id="UP000188946">
    <property type="component" value="Unassembled WGS sequence"/>
</dbReference>
<evidence type="ECO:0000313" key="1">
    <source>
        <dbReference type="EMBL" id="ONK29113.1"/>
    </source>
</evidence>
<sequence>MTRDAFASPSIGNDDYKADLDTVNITARMKKQGVDYLTASNQYYDALESGTITRADEFRTNISINDVKGAIYSSLVPRNTRDVGPNIQTYIPKTDSESMDYLRKHYPASYNFIRSLEAGNNDFQDYTNKP</sequence>
<reference evidence="3 4" key="1">
    <citation type="submission" date="2016-12" db="EMBL/GenBank/DDBJ databases">
        <authorList>
            <person name="Gulvik C.A."/>
        </authorList>
    </citation>
    <scope>NUCLEOTIDE SEQUENCE [LARGE SCALE GENOMIC DNA]</scope>
    <source>
        <strain evidence="2 4">12-5202</strain>
        <strain evidence="1 3">12-5291</strain>
    </source>
</reference>
<gene>
    <name evidence="2" type="ORF">BVE84_02385</name>
    <name evidence="1" type="ORF">BVE86_01075</name>
</gene>
<comment type="caution">
    <text evidence="1">The sequence shown here is derived from an EMBL/GenBank/DDBJ whole genome shotgun (WGS) entry which is preliminary data.</text>
</comment>
<dbReference type="Proteomes" id="UP000188600">
    <property type="component" value="Unassembled WGS sequence"/>
</dbReference>
<dbReference type="AlphaFoldDB" id="A0AB36JTJ9"/>
<dbReference type="RefSeq" id="WP_076995492.1">
    <property type="nucleotide sequence ID" value="NZ_MSPR01000003.1"/>
</dbReference>
<protein>
    <submittedName>
        <fullName evidence="1">Uncharacterized protein</fullName>
    </submittedName>
</protein>
<accession>A0AB36JTJ9</accession>
<name>A0AB36JTJ9_9STRE</name>
<evidence type="ECO:0000313" key="4">
    <source>
        <dbReference type="Proteomes" id="UP000188946"/>
    </source>
</evidence>
<keyword evidence="4" id="KW-1185">Reference proteome</keyword>
<dbReference type="EMBL" id="MSPT01000002">
    <property type="protein sequence ID" value="ONK29113.1"/>
    <property type="molecule type" value="Genomic_DNA"/>
</dbReference>
<dbReference type="EMBL" id="MSPR01000003">
    <property type="protein sequence ID" value="ONK30596.1"/>
    <property type="molecule type" value="Genomic_DNA"/>
</dbReference>
<proteinExistence type="predicted"/>
<organism evidence="1 3">
    <name type="scientific">Streptococcus azizii</name>
    <dbReference type="NCBI Taxonomy" id="1579424"/>
    <lineage>
        <taxon>Bacteria</taxon>
        <taxon>Bacillati</taxon>
        <taxon>Bacillota</taxon>
        <taxon>Bacilli</taxon>
        <taxon>Lactobacillales</taxon>
        <taxon>Streptococcaceae</taxon>
        <taxon>Streptococcus</taxon>
    </lineage>
</organism>